<evidence type="ECO:0000313" key="1">
    <source>
        <dbReference type="EMBL" id="QHT93340.1"/>
    </source>
</evidence>
<protein>
    <submittedName>
        <fullName evidence="1">Uncharacterized protein</fullName>
    </submittedName>
</protein>
<proteinExistence type="predicted"/>
<reference evidence="1" key="1">
    <citation type="journal article" date="2020" name="Nature">
        <title>Giant virus diversity and host interactions through global metagenomics.</title>
        <authorList>
            <person name="Schulz F."/>
            <person name="Roux S."/>
            <person name="Paez-Espino D."/>
            <person name="Jungbluth S."/>
            <person name="Walsh D.A."/>
            <person name="Denef V.J."/>
            <person name="McMahon K.D."/>
            <person name="Konstantinidis K.T."/>
            <person name="Eloe-Fadrosh E.A."/>
            <person name="Kyrpides N.C."/>
            <person name="Woyke T."/>
        </authorList>
    </citation>
    <scope>NUCLEOTIDE SEQUENCE</scope>
    <source>
        <strain evidence="1">GVMAG-M-3300024252-29</strain>
    </source>
</reference>
<dbReference type="EMBL" id="MN740207">
    <property type="protein sequence ID" value="QHT93340.1"/>
    <property type="molecule type" value="Genomic_DNA"/>
</dbReference>
<dbReference type="AlphaFoldDB" id="A0A6C0IL30"/>
<sequence length="93" mass="10906">MFKQEIWKRNLFILFLISVLLYNSYNNSIKREGVQNNTKYSDTQQSLAYKNAAKTNNYYKNQCSTKKLNALQGRLNTIADKLQSENEKSDMNN</sequence>
<accession>A0A6C0IL30</accession>
<organism evidence="1">
    <name type="scientific">viral metagenome</name>
    <dbReference type="NCBI Taxonomy" id="1070528"/>
    <lineage>
        <taxon>unclassified sequences</taxon>
        <taxon>metagenomes</taxon>
        <taxon>organismal metagenomes</taxon>
    </lineage>
</organism>
<name>A0A6C0IL30_9ZZZZ</name>